<evidence type="ECO:0000313" key="3">
    <source>
        <dbReference type="EMBL" id="SCX57267.1"/>
    </source>
</evidence>
<dbReference type="Pfam" id="PF13785">
    <property type="entry name" value="DUF4178"/>
    <property type="match status" value="1"/>
</dbReference>
<keyword evidence="1" id="KW-0812">Transmembrane</keyword>
<dbReference type="RefSeq" id="WP_092806899.1">
    <property type="nucleotide sequence ID" value="NZ_FMUH01000006.1"/>
</dbReference>
<dbReference type="AlphaFoldDB" id="A0A1G4YV04"/>
<feature type="domain" description="DUF4178" evidence="2">
    <location>
        <begin position="51"/>
        <end position="186"/>
    </location>
</feature>
<accession>A0A1G4YV04</accession>
<reference evidence="4" key="1">
    <citation type="submission" date="2016-10" db="EMBL/GenBank/DDBJ databases">
        <authorList>
            <person name="Varghese N."/>
            <person name="Submissions S."/>
        </authorList>
    </citation>
    <scope>NUCLEOTIDE SEQUENCE [LARGE SCALE GENOMIC DNA]</scope>
    <source>
        <strain evidence="4">DSM 45722</strain>
    </source>
</reference>
<feature type="transmembrane region" description="Helical" evidence="1">
    <location>
        <begin position="6"/>
        <end position="24"/>
    </location>
</feature>
<evidence type="ECO:0000313" key="4">
    <source>
        <dbReference type="Proteomes" id="UP000198981"/>
    </source>
</evidence>
<keyword evidence="1" id="KW-1133">Transmembrane helix</keyword>
<organism evidence="3 4">
    <name type="scientific">Klenkia marina</name>
    <dbReference type="NCBI Taxonomy" id="1960309"/>
    <lineage>
        <taxon>Bacteria</taxon>
        <taxon>Bacillati</taxon>
        <taxon>Actinomycetota</taxon>
        <taxon>Actinomycetes</taxon>
        <taxon>Geodermatophilales</taxon>
        <taxon>Geodermatophilaceae</taxon>
        <taxon>Klenkia</taxon>
    </lineage>
</organism>
<keyword evidence="4" id="KW-1185">Reference proteome</keyword>
<dbReference type="InterPro" id="IPR025235">
    <property type="entry name" value="DUF4178"/>
</dbReference>
<sequence length="198" mass="21665">MTEALLVLLLSAAVVVIVVLVLRGRRPRRPAPGRVDPLAGQPDTWDPMRIGPGDVIGYAGIDHVVRGTITLSEGGTSWYEHLLDGSTGRRWLTVEDDEGDLELTLWQRVEGTHLTPDGEVVVDDVVHRQLERGRASFTAQGTTGTPASGTMDYADYATRDKVGLLAFERWAPTQSWEVSRGRRVTPAELTVYHAAPEA</sequence>
<gene>
    <name evidence="3" type="ORF">SAMN03159343_3621</name>
</gene>
<proteinExistence type="predicted"/>
<evidence type="ECO:0000256" key="1">
    <source>
        <dbReference type="SAM" id="Phobius"/>
    </source>
</evidence>
<name>A0A1G4YV04_9ACTN</name>
<evidence type="ECO:0000259" key="2">
    <source>
        <dbReference type="Pfam" id="PF13785"/>
    </source>
</evidence>
<dbReference type="EMBL" id="FMUH01000006">
    <property type="protein sequence ID" value="SCX57267.1"/>
    <property type="molecule type" value="Genomic_DNA"/>
</dbReference>
<keyword evidence="1" id="KW-0472">Membrane</keyword>
<protein>
    <recommendedName>
        <fullName evidence="2">DUF4178 domain-containing protein</fullName>
    </recommendedName>
</protein>
<dbReference type="STRING" id="1960309.SAMN03159343_3621"/>
<dbReference type="Proteomes" id="UP000198981">
    <property type="component" value="Unassembled WGS sequence"/>
</dbReference>
<dbReference type="OrthoDB" id="3775810at2"/>